<sequence>MQQLEITQFRSSDNDQTLYSDELFAAQISRAITESETAYSSMNFKAALKAIYFDLSNEFQAYLIECGTDGIKKNLYDKYIRTFLLCLSPIAPQFCDYVWRKLEEKESIVLQSYPVAEPYNPKLFWVERFLRKTRDNIGFALKKKTTNNTIVIFVRPQFSEFEKQVLSLISKNFSLGDEKAIVEAVSKEITEKPGVYMQFLRFYAQSALEFGSFVLDPDTVENQIEWIHKISFAINRQLTNSPCNKYEVLTTEDTSHPLFDAQVARSSVVYLPSVKTAKTE</sequence>
<dbReference type="InterPro" id="IPR009080">
    <property type="entry name" value="tRNAsynth_Ia_anticodon-bd"/>
</dbReference>
<keyword evidence="2" id="KW-0436">Ligase</keyword>
<evidence type="ECO:0000256" key="3">
    <source>
        <dbReference type="ARBA" id="ARBA00022741"/>
    </source>
</evidence>
<evidence type="ECO:0000256" key="5">
    <source>
        <dbReference type="ARBA" id="ARBA00022917"/>
    </source>
</evidence>
<dbReference type="PANTHER" id="PTHR45794:SF1">
    <property type="entry name" value="LEUCINE--TRNA LIGASE, CYTOPLASMIC"/>
    <property type="match status" value="1"/>
</dbReference>
<dbReference type="Pfam" id="PF08264">
    <property type="entry name" value="Anticodon_1"/>
    <property type="match status" value="1"/>
</dbReference>
<evidence type="ECO:0000313" key="8">
    <source>
        <dbReference type="EMBL" id="AGM32941.1"/>
    </source>
</evidence>
<accession>R4UXC0</accession>
<feature type="domain" description="Methionyl/Valyl/Leucyl/Isoleucyl-tRNA synthetase anticodon-binding" evidence="7">
    <location>
        <begin position="23"/>
        <end position="144"/>
    </location>
</feature>
<dbReference type="GO" id="GO:0005524">
    <property type="term" value="F:ATP binding"/>
    <property type="evidence" value="ECO:0007669"/>
    <property type="project" value="UniProtKB-KW"/>
</dbReference>
<dbReference type="Gene3D" id="1.10.730.10">
    <property type="entry name" value="Isoleucyl-tRNA Synthetase, Domain 1"/>
    <property type="match status" value="1"/>
</dbReference>
<dbReference type="EMBL" id="KC741117">
    <property type="protein sequence ID" value="AGM32941.1"/>
    <property type="molecule type" value="mRNA"/>
</dbReference>
<dbReference type="GO" id="GO:0004823">
    <property type="term" value="F:leucine-tRNA ligase activity"/>
    <property type="evidence" value="ECO:0007669"/>
    <property type="project" value="InterPro"/>
</dbReference>
<dbReference type="SUPFAM" id="SSF47323">
    <property type="entry name" value="Anticodon-binding domain of a subclass of class I aminoacyl-tRNA synthetases"/>
    <property type="match status" value="1"/>
</dbReference>
<evidence type="ECO:0000256" key="1">
    <source>
        <dbReference type="ARBA" id="ARBA00005594"/>
    </source>
</evidence>
<dbReference type="GO" id="GO:0006429">
    <property type="term" value="P:leucyl-tRNA aminoacylation"/>
    <property type="evidence" value="ECO:0007669"/>
    <property type="project" value="InterPro"/>
</dbReference>
<keyword evidence="3" id="KW-0547">Nucleotide-binding</keyword>
<dbReference type="InterPro" id="IPR004493">
    <property type="entry name" value="Leu-tRNA-synth_Ia_arc/euk"/>
</dbReference>
<proteinExistence type="evidence at transcript level"/>
<evidence type="ECO:0000256" key="2">
    <source>
        <dbReference type="ARBA" id="ARBA00022598"/>
    </source>
</evidence>
<name>R4UXC0_COPFO</name>
<comment type="similarity">
    <text evidence="1">Belongs to the class-I aminoacyl-tRNA synthetase family.</text>
</comment>
<organism evidence="8">
    <name type="scientific">Coptotermes formosanus</name>
    <name type="common">Formosan subterranean termite</name>
    <dbReference type="NCBI Taxonomy" id="36987"/>
    <lineage>
        <taxon>Eukaryota</taxon>
        <taxon>Metazoa</taxon>
        <taxon>Ecdysozoa</taxon>
        <taxon>Arthropoda</taxon>
        <taxon>Hexapoda</taxon>
        <taxon>Insecta</taxon>
        <taxon>Pterygota</taxon>
        <taxon>Neoptera</taxon>
        <taxon>Polyneoptera</taxon>
        <taxon>Dictyoptera</taxon>
        <taxon>Blattodea</taxon>
        <taxon>Blattoidea</taxon>
        <taxon>Termitoidae</taxon>
        <taxon>Rhinotermitidae</taxon>
        <taxon>Coptotermes</taxon>
    </lineage>
</organism>
<dbReference type="PANTHER" id="PTHR45794">
    <property type="entry name" value="LEUCYL-TRNA SYNTHETASE"/>
    <property type="match status" value="1"/>
</dbReference>
<evidence type="ECO:0000259" key="7">
    <source>
        <dbReference type="Pfam" id="PF08264"/>
    </source>
</evidence>
<dbReference type="InterPro" id="IPR013155">
    <property type="entry name" value="M/V/L/I-tRNA-synth_anticd-bd"/>
</dbReference>
<evidence type="ECO:0000256" key="6">
    <source>
        <dbReference type="ARBA" id="ARBA00023146"/>
    </source>
</evidence>
<dbReference type="AlphaFoldDB" id="R4UXC0"/>
<keyword evidence="6 8" id="KW-0030">Aminoacyl-tRNA synthetase</keyword>
<keyword evidence="5" id="KW-0648">Protein biosynthesis</keyword>
<protein>
    <submittedName>
        <fullName evidence="8">Leucyl-tRNA synthetase</fullName>
    </submittedName>
</protein>
<reference evidence="8" key="1">
    <citation type="submission" date="2013-03" db="EMBL/GenBank/DDBJ databases">
        <title>Immune-Related transcriptome of Coptotermes formosanus Shiraki workers: the defense mechanism.</title>
        <authorList>
            <person name="Hussain A."/>
            <person name="Li Y.F."/>
            <person name="Wen S.Y."/>
        </authorList>
    </citation>
    <scope>NUCLEOTIDE SEQUENCE</scope>
</reference>
<evidence type="ECO:0000256" key="4">
    <source>
        <dbReference type="ARBA" id="ARBA00022840"/>
    </source>
</evidence>
<keyword evidence="4" id="KW-0067">ATP-binding</keyword>